<proteinExistence type="predicted"/>
<accession>A0ABR5IUE0</accession>
<feature type="non-terminal residue" evidence="2">
    <location>
        <position position="72"/>
    </location>
</feature>
<dbReference type="SUPFAM" id="SSF52540">
    <property type="entry name" value="P-loop containing nucleoside triphosphate hydrolases"/>
    <property type="match status" value="1"/>
</dbReference>
<sequence>MLAPPGGGIAFEGVTVAYGEHTVLDGLDLTVEPGEVLALLGPSGSGKTTALRAVAGFVRPVAGRVRIGGRDV</sequence>
<dbReference type="Proteomes" id="UP000037020">
    <property type="component" value="Unassembled WGS sequence"/>
</dbReference>
<keyword evidence="3" id="KW-1185">Reference proteome</keyword>
<evidence type="ECO:0000313" key="2">
    <source>
        <dbReference type="EMBL" id="KOG73864.1"/>
    </source>
</evidence>
<keyword evidence="2" id="KW-0547">Nucleotide-binding</keyword>
<dbReference type="EMBL" id="LGUT01003850">
    <property type="protein sequence ID" value="KOG73864.1"/>
    <property type="molecule type" value="Genomic_DNA"/>
</dbReference>
<dbReference type="Gene3D" id="3.40.50.300">
    <property type="entry name" value="P-loop containing nucleotide triphosphate hydrolases"/>
    <property type="match status" value="1"/>
</dbReference>
<feature type="domain" description="ABC transporter" evidence="1">
    <location>
        <begin position="24"/>
        <end position="72"/>
    </location>
</feature>
<dbReference type="PANTHER" id="PTHR24221:SF590">
    <property type="entry name" value="COMPONENT LINKED WITH THE ASSEMBLY OF CYTOCHROME' TRANSPORT TRANSMEMBRANE ATP-BINDING PROTEIN ABC TRANSPORTER CYDD-RELATED"/>
    <property type="match status" value="1"/>
</dbReference>
<keyword evidence="2" id="KW-0067">ATP-binding</keyword>
<comment type="caution">
    <text evidence="2">The sequence shown here is derived from an EMBL/GenBank/DDBJ whole genome shotgun (WGS) entry which is preliminary data.</text>
</comment>
<reference evidence="2 3" key="1">
    <citation type="submission" date="2015-07" db="EMBL/GenBank/DDBJ databases">
        <authorList>
            <person name="Ju K.-S."/>
            <person name="Doroghazi J.R."/>
            <person name="Metcalf W.W."/>
        </authorList>
    </citation>
    <scope>NUCLEOTIDE SEQUENCE [LARGE SCALE GENOMIC DNA]</scope>
    <source>
        <strain evidence="2 3">NRRL B-3589</strain>
    </source>
</reference>
<evidence type="ECO:0000259" key="1">
    <source>
        <dbReference type="Pfam" id="PF00005"/>
    </source>
</evidence>
<dbReference type="InterPro" id="IPR027417">
    <property type="entry name" value="P-loop_NTPase"/>
</dbReference>
<dbReference type="GO" id="GO:0005524">
    <property type="term" value="F:ATP binding"/>
    <property type="evidence" value="ECO:0007669"/>
    <property type="project" value="UniProtKB-KW"/>
</dbReference>
<name>A0ABR5IUE0_9ACTN</name>
<gene>
    <name evidence="2" type="ORF">ADK38_40400</name>
</gene>
<dbReference type="InterPro" id="IPR003439">
    <property type="entry name" value="ABC_transporter-like_ATP-bd"/>
</dbReference>
<evidence type="ECO:0000313" key="3">
    <source>
        <dbReference type="Proteomes" id="UP000037020"/>
    </source>
</evidence>
<dbReference type="PANTHER" id="PTHR24221">
    <property type="entry name" value="ATP-BINDING CASSETTE SUB-FAMILY B"/>
    <property type="match status" value="1"/>
</dbReference>
<organism evidence="2 3">
    <name type="scientific">Streptomyces varsoviensis</name>
    <dbReference type="NCBI Taxonomy" id="67373"/>
    <lineage>
        <taxon>Bacteria</taxon>
        <taxon>Bacillati</taxon>
        <taxon>Actinomycetota</taxon>
        <taxon>Actinomycetes</taxon>
        <taxon>Kitasatosporales</taxon>
        <taxon>Streptomycetaceae</taxon>
        <taxon>Streptomyces</taxon>
    </lineage>
</organism>
<dbReference type="InterPro" id="IPR039421">
    <property type="entry name" value="Type_1_exporter"/>
</dbReference>
<dbReference type="Pfam" id="PF00005">
    <property type="entry name" value="ABC_tran"/>
    <property type="match status" value="1"/>
</dbReference>
<protein>
    <submittedName>
        <fullName evidence="2">Phosphonate ABC transporter ATP-binding protein</fullName>
    </submittedName>
</protein>